<evidence type="ECO:0000313" key="9">
    <source>
        <dbReference type="Proteomes" id="UP001290861"/>
    </source>
</evidence>
<evidence type="ECO:0000256" key="5">
    <source>
        <dbReference type="ARBA" id="ARBA00022801"/>
    </source>
</evidence>
<dbReference type="InterPro" id="IPR035874">
    <property type="entry name" value="IDS"/>
</dbReference>
<comment type="cofactor">
    <cofactor evidence="1">
        <name>Ca(2+)</name>
        <dbReference type="ChEBI" id="CHEBI:29108"/>
    </cofactor>
</comment>
<dbReference type="InterPro" id="IPR024607">
    <property type="entry name" value="Sulfatase_CS"/>
</dbReference>
<reference evidence="8 9" key="1">
    <citation type="journal article" date="2024" name="Appl. Environ. Microbiol.">
        <title>Pontiella agarivorans sp. nov., a novel marine anaerobic bacterium capable of degrading macroalgal polysaccharides and fixing nitrogen.</title>
        <authorList>
            <person name="Liu N."/>
            <person name="Kivenson V."/>
            <person name="Peng X."/>
            <person name="Cui Z."/>
            <person name="Lankiewicz T.S."/>
            <person name="Gosselin K.M."/>
            <person name="English C.J."/>
            <person name="Blair E.M."/>
            <person name="O'Malley M.A."/>
            <person name="Valentine D.L."/>
        </authorList>
    </citation>
    <scope>NUCLEOTIDE SEQUENCE [LARGE SCALE GENOMIC DNA]</scope>
    <source>
        <strain evidence="8 9">NLcol2</strain>
    </source>
</reference>
<dbReference type="InterPro" id="IPR000917">
    <property type="entry name" value="Sulfatase_N"/>
</dbReference>
<dbReference type="Proteomes" id="UP001290861">
    <property type="component" value="Unassembled WGS sequence"/>
</dbReference>
<dbReference type="Pfam" id="PF00884">
    <property type="entry name" value="Sulfatase"/>
    <property type="match status" value="1"/>
</dbReference>
<protein>
    <submittedName>
        <fullName evidence="8">Sulfatase</fullName>
    </submittedName>
</protein>
<comment type="caution">
    <text evidence="8">The sequence shown here is derived from an EMBL/GenBank/DDBJ whole genome shotgun (WGS) entry which is preliminary data.</text>
</comment>
<organism evidence="8 9">
    <name type="scientific">Pontiella agarivorans</name>
    <dbReference type="NCBI Taxonomy" id="3038953"/>
    <lineage>
        <taxon>Bacteria</taxon>
        <taxon>Pseudomonadati</taxon>
        <taxon>Kiritimatiellota</taxon>
        <taxon>Kiritimatiellia</taxon>
        <taxon>Kiritimatiellales</taxon>
        <taxon>Pontiellaceae</taxon>
        <taxon>Pontiella</taxon>
    </lineage>
</organism>
<feature type="domain" description="Sulfatase N-terminal" evidence="7">
    <location>
        <begin position="21"/>
        <end position="368"/>
    </location>
</feature>
<comment type="similarity">
    <text evidence="2">Belongs to the sulfatase family.</text>
</comment>
<keyword evidence="6" id="KW-0106">Calcium</keyword>
<sequence length="496" mass="55331">MKELLIILLCGMGLSSLAAKPNVLLIMSDDLNTALSGYGHVDCKTPHLDRLAVRGVQFDRAYCQFPLCGPSRASMMTGLYPYRNNVLLNFTHFRKTVPDTVTLPQLFRRNGYYTARVSKIYHMGIPVEIRKGTARDDDPESWDAAINITCAKNPGPEINWSPKKSGSQRFAAVYGTEGDSSYADGMAADRAVEMIQTLEPNKPFFLGVGFVRPHVPLIAPQKYFDLYERTSLTIPFAPEDDLDDLDDLPEVIQNDQTAEAMGITTPELHRGLLEAYYASISYMDAQVGKVLDALDEAGLTDNTIIVFASDHGYHVGDHHKFQKRHLFEECTRVPFIISVPWLKEQHGRKSMQFAELVDLYPTLVELAGLTPPESIQGTSLLPLLKDAASDDWKKQAVFTVAEGGGESLRTADWRYTQWGFGDSGCELYDLKNDPGEFTNLADNPEYKEELEIMKTALEKRRVKVGYQGAVTREHADKKKAVAAARAARAKKKPSKD</sequence>
<dbReference type="InterPro" id="IPR017850">
    <property type="entry name" value="Alkaline_phosphatase_core_sf"/>
</dbReference>
<evidence type="ECO:0000256" key="1">
    <source>
        <dbReference type="ARBA" id="ARBA00001913"/>
    </source>
</evidence>
<evidence type="ECO:0000256" key="4">
    <source>
        <dbReference type="ARBA" id="ARBA00022729"/>
    </source>
</evidence>
<keyword evidence="3" id="KW-0479">Metal-binding</keyword>
<dbReference type="SUPFAM" id="SSF53649">
    <property type="entry name" value="Alkaline phosphatase-like"/>
    <property type="match status" value="1"/>
</dbReference>
<keyword evidence="4" id="KW-0732">Signal</keyword>
<accession>A0ABU5MUI5</accession>
<evidence type="ECO:0000259" key="7">
    <source>
        <dbReference type="Pfam" id="PF00884"/>
    </source>
</evidence>
<dbReference type="RefSeq" id="WP_322607638.1">
    <property type="nucleotide sequence ID" value="NZ_JARVCO010000006.1"/>
</dbReference>
<dbReference type="EMBL" id="JARVCO010000006">
    <property type="protein sequence ID" value="MDZ8117835.1"/>
    <property type="molecule type" value="Genomic_DNA"/>
</dbReference>
<keyword evidence="5" id="KW-0378">Hydrolase</keyword>
<dbReference type="PANTHER" id="PTHR45953">
    <property type="entry name" value="IDURONATE 2-SULFATASE"/>
    <property type="match status" value="1"/>
</dbReference>
<evidence type="ECO:0000256" key="3">
    <source>
        <dbReference type="ARBA" id="ARBA00022723"/>
    </source>
</evidence>
<evidence type="ECO:0000313" key="8">
    <source>
        <dbReference type="EMBL" id="MDZ8117835.1"/>
    </source>
</evidence>
<proteinExistence type="inferred from homology"/>
<dbReference type="PROSITE" id="PS00523">
    <property type="entry name" value="SULFATASE_1"/>
    <property type="match status" value="1"/>
</dbReference>
<dbReference type="PANTHER" id="PTHR45953:SF1">
    <property type="entry name" value="IDURONATE 2-SULFATASE"/>
    <property type="match status" value="1"/>
</dbReference>
<dbReference type="Gene3D" id="3.40.720.10">
    <property type="entry name" value="Alkaline Phosphatase, subunit A"/>
    <property type="match status" value="1"/>
</dbReference>
<keyword evidence="9" id="KW-1185">Reference proteome</keyword>
<evidence type="ECO:0000256" key="6">
    <source>
        <dbReference type="ARBA" id="ARBA00022837"/>
    </source>
</evidence>
<evidence type="ECO:0000256" key="2">
    <source>
        <dbReference type="ARBA" id="ARBA00008779"/>
    </source>
</evidence>
<name>A0ABU5MUI5_9BACT</name>
<dbReference type="CDD" id="cd16030">
    <property type="entry name" value="iduronate-2-sulfatase"/>
    <property type="match status" value="1"/>
</dbReference>
<gene>
    <name evidence="8" type="ORF">P9H32_04285</name>
</gene>